<proteinExistence type="predicted"/>
<dbReference type="EMBL" id="KZ996251">
    <property type="protein sequence ID" value="RKO89159.1"/>
    <property type="molecule type" value="Genomic_DNA"/>
</dbReference>
<accession>A0A4P9W9D4</accession>
<evidence type="ECO:0000313" key="2">
    <source>
        <dbReference type="Proteomes" id="UP000269721"/>
    </source>
</evidence>
<protein>
    <submittedName>
        <fullName evidence="1">Uncharacterized protein</fullName>
    </submittedName>
</protein>
<keyword evidence="2" id="KW-1185">Reference proteome</keyword>
<reference evidence="2" key="1">
    <citation type="journal article" date="2018" name="Nat. Microbiol.">
        <title>Leveraging single-cell genomics to expand the fungal tree of life.</title>
        <authorList>
            <person name="Ahrendt S.R."/>
            <person name="Quandt C.A."/>
            <person name="Ciobanu D."/>
            <person name="Clum A."/>
            <person name="Salamov A."/>
            <person name="Andreopoulos B."/>
            <person name="Cheng J.F."/>
            <person name="Woyke T."/>
            <person name="Pelin A."/>
            <person name="Henrissat B."/>
            <person name="Reynolds N.K."/>
            <person name="Benny G.L."/>
            <person name="Smith M.E."/>
            <person name="James T.Y."/>
            <person name="Grigoriev I.V."/>
        </authorList>
    </citation>
    <scope>NUCLEOTIDE SEQUENCE [LARGE SCALE GENOMIC DNA]</scope>
</reference>
<name>A0A4P9W9D4_9FUNG</name>
<dbReference type="Proteomes" id="UP000269721">
    <property type="component" value="Unassembled WGS sequence"/>
</dbReference>
<sequence length="168" mass="17445">MSTVSLYSNSSAQSNIPITVSAPIAIPTKVDMCARLGPKPGTLPISSSLGPKTSTIPIVARLGPKTSSTSLMSARLGPKPISASLGPKTSSTIPIFARLGPETSSTSLMSARLGPKLIKKALRNRLSRMSTPDPRGSPPPVILPTIADAFFRSVFTSESSSAEVISEL</sequence>
<gene>
    <name evidence="1" type="ORF">BDK51DRAFT_40232</name>
</gene>
<dbReference type="AlphaFoldDB" id="A0A4P9W9D4"/>
<organism evidence="1 2">
    <name type="scientific">Blyttiomyces helicus</name>
    <dbReference type="NCBI Taxonomy" id="388810"/>
    <lineage>
        <taxon>Eukaryota</taxon>
        <taxon>Fungi</taxon>
        <taxon>Fungi incertae sedis</taxon>
        <taxon>Chytridiomycota</taxon>
        <taxon>Chytridiomycota incertae sedis</taxon>
        <taxon>Chytridiomycetes</taxon>
        <taxon>Chytridiomycetes incertae sedis</taxon>
        <taxon>Blyttiomyces</taxon>
    </lineage>
</organism>
<evidence type="ECO:0000313" key="1">
    <source>
        <dbReference type="EMBL" id="RKO89159.1"/>
    </source>
</evidence>